<dbReference type="Pfam" id="PF19920">
    <property type="entry name" value="bpX4"/>
    <property type="match status" value="1"/>
</dbReference>
<protein>
    <recommendedName>
        <fullName evidence="1">MoxR-vWA-beta-propeller ternary system domain-containing protein</fullName>
    </recommendedName>
</protein>
<dbReference type="EMBL" id="CP036289">
    <property type="protein sequence ID" value="QDU75587.1"/>
    <property type="molecule type" value="Genomic_DNA"/>
</dbReference>
<gene>
    <name evidence="2" type="ORF">Pan97_26210</name>
</gene>
<evidence type="ECO:0000259" key="1">
    <source>
        <dbReference type="Pfam" id="PF19920"/>
    </source>
</evidence>
<dbReference type="AlphaFoldDB" id="A0A518C8M8"/>
<dbReference type="InterPro" id="IPR045549">
    <property type="entry name" value="bpX4"/>
</dbReference>
<proteinExistence type="predicted"/>
<organism evidence="2 3">
    <name type="scientific">Bremerella volcania</name>
    <dbReference type="NCBI Taxonomy" id="2527984"/>
    <lineage>
        <taxon>Bacteria</taxon>
        <taxon>Pseudomonadati</taxon>
        <taxon>Planctomycetota</taxon>
        <taxon>Planctomycetia</taxon>
        <taxon>Pirellulales</taxon>
        <taxon>Pirellulaceae</taxon>
        <taxon>Bremerella</taxon>
    </lineage>
</organism>
<evidence type="ECO:0000313" key="3">
    <source>
        <dbReference type="Proteomes" id="UP000318626"/>
    </source>
</evidence>
<accession>A0A518C8M8</accession>
<sequence length="216" mass="24097">MDYCQFLETLLGEGRASVPALGPIPVRQKAAAVETLARYERLWRRECPSPIPDYHPDAANWAAEQFCLACQFAIFRDVDEQTMRAALTTSLESDDGPDVHYSVDLVFRFLPDLVKFVHAASSDDPLESILRGWALRWPLSSVGLPGIEVAEIDHGVFYQSSGLMSLYVDRIVTCADRSRLIDDVVREHVLAAVGMYPDLAPHLALNEYLTENGEMA</sequence>
<keyword evidence="3" id="KW-1185">Reference proteome</keyword>
<dbReference type="Proteomes" id="UP000318626">
    <property type="component" value="Chromosome"/>
</dbReference>
<dbReference type="KEGG" id="bvo:Pan97_26210"/>
<evidence type="ECO:0000313" key="2">
    <source>
        <dbReference type="EMBL" id="QDU75587.1"/>
    </source>
</evidence>
<reference evidence="3" key="1">
    <citation type="submission" date="2019-02" db="EMBL/GenBank/DDBJ databases">
        <title>Deep-cultivation of Planctomycetes and their phenomic and genomic characterization uncovers novel biology.</title>
        <authorList>
            <person name="Wiegand S."/>
            <person name="Jogler M."/>
            <person name="Boedeker C."/>
            <person name="Pinto D."/>
            <person name="Vollmers J."/>
            <person name="Rivas-Marin E."/>
            <person name="Kohn T."/>
            <person name="Peeters S.H."/>
            <person name="Heuer A."/>
            <person name="Rast P."/>
            <person name="Oberbeckmann S."/>
            <person name="Bunk B."/>
            <person name="Jeske O."/>
            <person name="Meyerdierks A."/>
            <person name="Storesund J.E."/>
            <person name="Kallscheuer N."/>
            <person name="Luecker S."/>
            <person name="Lage O.M."/>
            <person name="Pohl T."/>
            <person name="Merkel B.J."/>
            <person name="Hornburger P."/>
            <person name="Mueller R.-W."/>
            <person name="Bruemmer F."/>
            <person name="Labrenz M."/>
            <person name="Spormann A.M."/>
            <person name="Op den Camp H."/>
            <person name="Overmann J."/>
            <person name="Amann R."/>
            <person name="Jetten M.S.M."/>
            <person name="Mascher T."/>
            <person name="Medema M.H."/>
            <person name="Devos D.P."/>
            <person name="Kaster A.-K."/>
            <person name="Ovreas L."/>
            <person name="Rohde M."/>
            <person name="Galperin M.Y."/>
            <person name="Jogler C."/>
        </authorList>
    </citation>
    <scope>NUCLEOTIDE SEQUENCE [LARGE SCALE GENOMIC DNA]</scope>
    <source>
        <strain evidence="3">Pan97</strain>
    </source>
</reference>
<name>A0A518C8M8_9BACT</name>
<feature type="domain" description="MoxR-vWA-beta-propeller ternary system" evidence="1">
    <location>
        <begin position="5"/>
        <end position="200"/>
    </location>
</feature>